<keyword evidence="8 9" id="KW-0862">Zinc</keyword>
<dbReference type="HAMAP" id="MF_00009">
    <property type="entry name" value="Endoribonucl_YbeY"/>
    <property type="match status" value="1"/>
</dbReference>
<evidence type="ECO:0000256" key="7">
    <source>
        <dbReference type="ARBA" id="ARBA00022801"/>
    </source>
</evidence>
<dbReference type="GO" id="GO:0006364">
    <property type="term" value="P:rRNA processing"/>
    <property type="evidence" value="ECO:0007669"/>
    <property type="project" value="UniProtKB-UniRule"/>
</dbReference>
<name>A0A4R1BIZ6_9ACTN</name>
<dbReference type="SUPFAM" id="SSF55486">
    <property type="entry name" value="Metalloproteases ('zincins'), catalytic domain"/>
    <property type="match status" value="1"/>
</dbReference>
<dbReference type="InterPro" id="IPR002036">
    <property type="entry name" value="YbeY"/>
</dbReference>
<dbReference type="Pfam" id="PF02130">
    <property type="entry name" value="YbeY"/>
    <property type="match status" value="1"/>
</dbReference>
<keyword evidence="2 9" id="KW-0690">Ribosome biogenesis</keyword>
<dbReference type="NCBIfam" id="TIGR00043">
    <property type="entry name" value="rRNA maturation RNase YbeY"/>
    <property type="match status" value="1"/>
</dbReference>
<comment type="function">
    <text evidence="9">Single strand-specific metallo-endoribonuclease involved in late-stage 70S ribosome quality control and in maturation of the 3' terminus of the 16S rRNA.</text>
</comment>
<accession>A0A4R1BIZ6</accession>
<evidence type="ECO:0000256" key="5">
    <source>
        <dbReference type="ARBA" id="ARBA00022723"/>
    </source>
</evidence>
<dbReference type="PANTHER" id="PTHR46986">
    <property type="entry name" value="ENDORIBONUCLEASE YBEY, CHLOROPLASTIC"/>
    <property type="match status" value="1"/>
</dbReference>
<sequence length="139" mass="15169">MMTFSVEVVDEAGYGLLSREEATRICAQTFAARGLELDRLGEVSVALVDLPTIRNLNLKYRGIDSPTDVLTFTIDGMYGEMAGEIVIAPGYVGGEASAVEELVVHGALHMSGMDHGEEFEGSEMFRVQEAVLRELRERG</sequence>
<dbReference type="Gene3D" id="3.40.390.30">
    <property type="entry name" value="Metalloproteases ('zincins'), catalytic domain"/>
    <property type="match status" value="1"/>
</dbReference>
<comment type="subcellular location">
    <subcellularLocation>
        <location evidence="9">Cytoplasm</location>
    </subcellularLocation>
</comment>
<evidence type="ECO:0000313" key="10">
    <source>
        <dbReference type="EMBL" id="TCJ17315.1"/>
    </source>
</evidence>
<evidence type="ECO:0000256" key="3">
    <source>
        <dbReference type="ARBA" id="ARBA00022552"/>
    </source>
</evidence>
<evidence type="ECO:0000256" key="6">
    <source>
        <dbReference type="ARBA" id="ARBA00022759"/>
    </source>
</evidence>
<reference evidence="10 11" key="1">
    <citation type="submission" date="2019-03" db="EMBL/GenBank/DDBJ databases">
        <title>Whole genome sequence of a novel Rubrobacter taiwanensis strain, isolated from Yellowstone National Park.</title>
        <authorList>
            <person name="Freed S."/>
            <person name="Ramaley R.F."/>
            <person name="Kyndt J.A."/>
        </authorList>
    </citation>
    <scope>NUCLEOTIDE SEQUENCE [LARGE SCALE GENOMIC DNA]</scope>
    <source>
        <strain evidence="10 11">Yellowstone</strain>
    </source>
</reference>
<proteinExistence type="inferred from homology"/>
<keyword evidence="7 9" id="KW-0378">Hydrolase</keyword>
<dbReference type="Proteomes" id="UP000295244">
    <property type="component" value="Unassembled WGS sequence"/>
</dbReference>
<comment type="similarity">
    <text evidence="1 9">Belongs to the endoribonuclease YbeY family.</text>
</comment>
<feature type="binding site" evidence="9">
    <location>
        <position position="109"/>
    </location>
    <ligand>
        <name>Zn(2+)</name>
        <dbReference type="ChEBI" id="CHEBI:29105"/>
        <note>catalytic</note>
    </ligand>
</feature>
<dbReference type="EC" id="3.1.-.-" evidence="9"/>
<dbReference type="AlphaFoldDB" id="A0A4R1BIZ6"/>
<evidence type="ECO:0000256" key="4">
    <source>
        <dbReference type="ARBA" id="ARBA00022722"/>
    </source>
</evidence>
<keyword evidence="11" id="KW-1185">Reference proteome</keyword>
<dbReference type="GO" id="GO:0004521">
    <property type="term" value="F:RNA endonuclease activity"/>
    <property type="evidence" value="ECO:0007669"/>
    <property type="project" value="UniProtKB-UniRule"/>
</dbReference>
<evidence type="ECO:0000313" key="11">
    <source>
        <dbReference type="Proteomes" id="UP000295244"/>
    </source>
</evidence>
<keyword evidence="3 9" id="KW-0698">rRNA processing</keyword>
<dbReference type="GO" id="GO:0005737">
    <property type="term" value="C:cytoplasm"/>
    <property type="evidence" value="ECO:0007669"/>
    <property type="project" value="UniProtKB-SubCell"/>
</dbReference>
<gene>
    <name evidence="9 10" type="primary">ybeY</name>
    <name evidence="10" type="ORF">E0L93_07220</name>
</gene>
<protein>
    <recommendedName>
        <fullName evidence="9">Endoribonuclease YbeY</fullName>
        <ecNumber evidence="9">3.1.-.-</ecNumber>
    </recommendedName>
</protein>
<dbReference type="OrthoDB" id="9807740at2"/>
<dbReference type="InterPro" id="IPR023091">
    <property type="entry name" value="MetalPrtase_cat_dom_sf_prd"/>
</dbReference>
<dbReference type="PANTHER" id="PTHR46986:SF1">
    <property type="entry name" value="ENDORIBONUCLEASE YBEY, CHLOROPLASTIC"/>
    <property type="match status" value="1"/>
</dbReference>
<keyword evidence="6 9" id="KW-0255">Endonuclease</keyword>
<organism evidence="10 11">
    <name type="scientific">Rubrobacter taiwanensis</name>
    <dbReference type="NCBI Taxonomy" id="185139"/>
    <lineage>
        <taxon>Bacteria</taxon>
        <taxon>Bacillati</taxon>
        <taxon>Actinomycetota</taxon>
        <taxon>Rubrobacteria</taxon>
        <taxon>Rubrobacterales</taxon>
        <taxon>Rubrobacteraceae</taxon>
        <taxon>Rubrobacter</taxon>
    </lineage>
</organism>
<keyword evidence="4 9" id="KW-0540">Nuclease</keyword>
<keyword evidence="5 9" id="KW-0479">Metal-binding</keyword>
<comment type="caution">
    <text evidence="10">The sequence shown here is derived from an EMBL/GenBank/DDBJ whole genome shotgun (WGS) entry which is preliminary data.</text>
</comment>
<dbReference type="GO" id="GO:0004222">
    <property type="term" value="F:metalloendopeptidase activity"/>
    <property type="evidence" value="ECO:0007669"/>
    <property type="project" value="InterPro"/>
</dbReference>
<evidence type="ECO:0000256" key="2">
    <source>
        <dbReference type="ARBA" id="ARBA00022517"/>
    </source>
</evidence>
<keyword evidence="9" id="KW-0963">Cytoplasm</keyword>
<dbReference type="EMBL" id="SKBU01000014">
    <property type="protein sequence ID" value="TCJ17315.1"/>
    <property type="molecule type" value="Genomic_DNA"/>
</dbReference>
<evidence type="ECO:0000256" key="1">
    <source>
        <dbReference type="ARBA" id="ARBA00010875"/>
    </source>
</evidence>
<feature type="binding site" evidence="9">
    <location>
        <position position="115"/>
    </location>
    <ligand>
        <name>Zn(2+)</name>
        <dbReference type="ChEBI" id="CHEBI:29105"/>
        <note>catalytic</note>
    </ligand>
</feature>
<dbReference type="GO" id="GO:0008270">
    <property type="term" value="F:zinc ion binding"/>
    <property type="evidence" value="ECO:0007669"/>
    <property type="project" value="UniProtKB-UniRule"/>
</dbReference>
<evidence type="ECO:0000256" key="8">
    <source>
        <dbReference type="ARBA" id="ARBA00022833"/>
    </source>
</evidence>
<comment type="cofactor">
    <cofactor evidence="9">
        <name>Zn(2+)</name>
        <dbReference type="ChEBI" id="CHEBI:29105"/>
    </cofactor>
    <text evidence="9">Binds 1 zinc ion.</text>
</comment>
<evidence type="ECO:0000256" key="9">
    <source>
        <dbReference type="HAMAP-Rule" id="MF_00009"/>
    </source>
</evidence>
<feature type="binding site" evidence="9">
    <location>
        <position position="105"/>
    </location>
    <ligand>
        <name>Zn(2+)</name>
        <dbReference type="ChEBI" id="CHEBI:29105"/>
        <note>catalytic</note>
    </ligand>
</feature>